<gene>
    <name evidence="1" type="ordered locus">YP_pMT107</name>
</gene>
<dbReference type="AlphaFoldDB" id="Q74YH1"/>
<evidence type="ECO:0000313" key="1">
    <source>
        <dbReference type="EMBL" id="AAS58738.1"/>
    </source>
</evidence>
<dbReference type="EMBL" id="AE017045">
    <property type="protein sequence ID" value="AAS58738.1"/>
    <property type="molecule type" value="Genomic_DNA"/>
</dbReference>
<dbReference type="Proteomes" id="UP000001019">
    <property type="component" value="Plasmid pMT1"/>
</dbReference>
<keyword evidence="2" id="KW-0614">Plasmid</keyword>
<protein>
    <submittedName>
        <fullName evidence="2">Uncharacterized protein</fullName>
    </submittedName>
</protein>
<accession>Q65AD5</accession>
<sequence>MLLTSSSGCGARPGALNVIVMIFLASPSSERASSTLTSRISGLSSSICRAISRSHSASISLSIFLRSGCVHSASTYHTRKSEVCVVWLKDDRFVRRAVIRAGSDLRGIPSFYTQDCPPKLWTATMKIRCRCAPHSYRSAVNAVPLL</sequence>
<reference evidence="1 3" key="1">
    <citation type="journal article" date="2004" name="DNA Res.">
        <title>Complete genome sequence of Yersinia pestis strain 91001, an isolate avirulent to humans.</title>
        <authorList>
            <person name="Song Y."/>
            <person name="Tong Z."/>
            <person name="Wang J."/>
            <person name="Wang L."/>
            <person name="Guo Z."/>
            <person name="Han Y."/>
            <person name="Zhang J."/>
            <person name="Pei D."/>
            <person name="Zhou D."/>
            <person name="Qin H."/>
            <person name="Pang X."/>
            <person name="Han Y."/>
            <person name="Zhai J."/>
            <person name="Li M."/>
            <person name="Cui B."/>
            <person name="Qi Z."/>
            <person name="Jin L."/>
            <person name="Dai R."/>
            <person name="Chen F."/>
            <person name="Li S."/>
            <person name="Ye C."/>
            <person name="Du Z."/>
            <person name="Lin W."/>
            <person name="Wang J."/>
            <person name="Yu J."/>
            <person name="Yang H."/>
            <person name="Wang J."/>
            <person name="Huang P."/>
            <person name="Yang R."/>
        </authorList>
    </citation>
    <scope>NUCLEOTIDE SEQUENCE [LARGE SCALE GENOMIC DNA]</scope>
    <source>
        <strain evidence="1">91001</strain>
        <strain evidence="3">91001 / Biovar Mediaevalis</strain>
        <plasmid evidence="3">Plasmid pMT1</plasmid>
    </source>
</reference>
<evidence type="ECO:0000313" key="2">
    <source>
        <dbReference type="EMBL" id="CAG27541.1"/>
    </source>
</evidence>
<keyword evidence="2" id="KW-0540">Nuclease</keyword>
<dbReference type="GO" id="GO:0004519">
    <property type="term" value="F:endonuclease activity"/>
    <property type="evidence" value="ECO:0007669"/>
    <property type="project" value="UniProtKB-KW"/>
</dbReference>
<geneLocation type="plasmid" evidence="1 3">
    <name>pMT1</name>
</geneLocation>
<accession>Q74YH1</accession>
<reference evidence="1" key="3">
    <citation type="journal article" date="2004" name="J. Bacteriol.">
        <title>Genetics of metabolic variations between Yersinia pestis biovars and the proposal of a new biovar, microtus.</title>
        <authorList>
            <person name="Zhou D."/>
            <person name="Tong Z."/>
            <person name="Song Y."/>
            <person name="Han Y."/>
            <person name="Pei D."/>
            <person name="Pang X."/>
            <person name="Zhai J."/>
            <person name="Li M."/>
            <person name="Cui B."/>
            <person name="Qi Z."/>
            <person name="Jin L."/>
            <person name="Dai R."/>
            <person name="Du Z."/>
            <person name="Wang J."/>
            <person name="Guo Z."/>
            <person name="Wang J."/>
            <person name="Huang P."/>
            <person name="Yang R."/>
        </authorList>
    </citation>
    <scope>NUCLEOTIDE SEQUENCE</scope>
    <source>
        <strain evidence="1">91001</strain>
    </source>
</reference>
<proteinExistence type="predicted"/>
<geneLocation type="plasmid" evidence="2">
    <name>pG8786</name>
</geneLocation>
<dbReference type="KEGG" id="ypm:YP_pMT107"/>
<reference evidence="2" key="2">
    <citation type="journal article" date="2004" name="Infect. Immun.">
        <title>Structural organization of the pFra virulence-associated plasmid of rhamnose-positive Yersinia pestis.</title>
        <authorList>
            <person name="Golubov A."/>
            <person name="Neubauer H."/>
            <person name="Nolting C."/>
            <person name="Heesemann J."/>
            <person name="Rakin A."/>
        </authorList>
    </citation>
    <scope>NUCLEOTIDE SEQUENCE [LARGE SCALE GENOMIC DNA]</scope>
    <source>
        <plasmid evidence="2">pG8786</plasmid>
    </source>
</reference>
<keyword evidence="2" id="KW-0269">Exonuclease</keyword>
<evidence type="ECO:0000313" key="3">
    <source>
        <dbReference type="Proteomes" id="UP000001019"/>
    </source>
</evidence>
<organism evidence="2">
    <name type="scientific">Yersinia pestis</name>
    <dbReference type="NCBI Taxonomy" id="632"/>
    <lineage>
        <taxon>Bacteria</taxon>
        <taxon>Pseudomonadati</taxon>
        <taxon>Pseudomonadota</taxon>
        <taxon>Gammaproteobacteria</taxon>
        <taxon>Enterobacterales</taxon>
        <taxon>Yersiniaceae</taxon>
        <taxon>Yersinia</taxon>
    </lineage>
</organism>
<keyword evidence="2" id="KW-0255">Endonuclease</keyword>
<dbReference type="EnsemblBacteria" id="AAS58738">
    <property type="protein sequence ID" value="AAS58738"/>
    <property type="gene ID" value="YP_pMT107"/>
</dbReference>
<dbReference type="GO" id="GO:0004527">
    <property type="term" value="F:exonuclease activity"/>
    <property type="evidence" value="ECO:0007669"/>
    <property type="project" value="UniProtKB-KW"/>
</dbReference>
<keyword evidence="2" id="KW-0378">Hydrolase</keyword>
<dbReference type="EMBL" id="AJ698720">
    <property type="protein sequence ID" value="CAG27541.1"/>
    <property type="molecule type" value="Genomic_DNA"/>
</dbReference>
<name>Q74YH1_YERPE</name>
<keyword evidence="2" id="KW-0449">Lipoprotein</keyword>
<accession>A0A0H2W0P3</accession>
<dbReference type="HOGENOM" id="CLU_1776776_0_0_6"/>